<evidence type="ECO:0008006" key="3">
    <source>
        <dbReference type="Google" id="ProtNLM"/>
    </source>
</evidence>
<gene>
    <name evidence="1" type="ORF">DILT_LOCUS17641</name>
</gene>
<dbReference type="Proteomes" id="UP000281553">
    <property type="component" value="Unassembled WGS sequence"/>
</dbReference>
<name>A0A3P7NYV3_DIBLA</name>
<dbReference type="OrthoDB" id="6268842at2759"/>
<evidence type="ECO:0000313" key="2">
    <source>
        <dbReference type="Proteomes" id="UP000281553"/>
    </source>
</evidence>
<reference evidence="1 2" key="1">
    <citation type="submission" date="2018-11" db="EMBL/GenBank/DDBJ databases">
        <authorList>
            <consortium name="Pathogen Informatics"/>
        </authorList>
    </citation>
    <scope>NUCLEOTIDE SEQUENCE [LARGE SCALE GENOMIC DNA]</scope>
</reference>
<evidence type="ECO:0000313" key="1">
    <source>
        <dbReference type="EMBL" id="VDN38607.1"/>
    </source>
</evidence>
<dbReference type="PANTHER" id="PTHR47027:SF26">
    <property type="entry name" value="REVERSE TRANSCRIPTASE DOMAIN-CONTAINING PROTEIN"/>
    <property type="match status" value="1"/>
</dbReference>
<keyword evidence="2" id="KW-1185">Reference proteome</keyword>
<organism evidence="1 2">
    <name type="scientific">Dibothriocephalus latus</name>
    <name type="common">Fish tapeworm</name>
    <name type="synonym">Diphyllobothrium latum</name>
    <dbReference type="NCBI Taxonomy" id="60516"/>
    <lineage>
        <taxon>Eukaryota</taxon>
        <taxon>Metazoa</taxon>
        <taxon>Spiralia</taxon>
        <taxon>Lophotrochozoa</taxon>
        <taxon>Platyhelminthes</taxon>
        <taxon>Cestoda</taxon>
        <taxon>Eucestoda</taxon>
        <taxon>Diphyllobothriidea</taxon>
        <taxon>Diphyllobothriidae</taxon>
        <taxon>Dibothriocephalus</taxon>
    </lineage>
</organism>
<dbReference type="AlphaFoldDB" id="A0A3P7NYV3"/>
<proteinExistence type="predicted"/>
<sequence length="95" mass="10508">MQRSIEQFAAGCTNFGLTISTDITLIMHQSPPGVDYNAPRINVNGAELKTVDDFAYLGSTLSRNTRIDDNIAHRISKVSQGFDRLQAIVWNCHGL</sequence>
<dbReference type="EMBL" id="UYRU01093521">
    <property type="protein sequence ID" value="VDN38607.1"/>
    <property type="molecule type" value="Genomic_DNA"/>
</dbReference>
<accession>A0A3P7NYV3</accession>
<dbReference type="PANTHER" id="PTHR47027">
    <property type="entry name" value="REVERSE TRANSCRIPTASE DOMAIN-CONTAINING PROTEIN"/>
    <property type="match status" value="1"/>
</dbReference>
<protein>
    <recommendedName>
        <fullName evidence="3">Reverse transcriptase domain-containing protein</fullName>
    </recommendedName>
</protein>